<dbReference type="OrthoDB" id="9798857at2"/>
<dbReference type="EMBL" id="VFWZ01000009">
    <property type="protein sequence ID" value="TPN82133.1"/>
    <property type="molecule type" value="Genomic_DNA"/>
</dbReference>
<evidence type="ECO:0000313" key="6">
    <source>
        <dbReference type="EMBL" id="TPN82133.1"/>
    </source>
</evidence>
<keyword evidence="7" id="KW-1185">Reference proteome</keyword>
<protein>
    <submittedName>
        <fullName evidence="6">TetR/AcrR family transcriptional regulator</fullName>
    </submittedName>
</protein>
<dbReference type="InterPro" id="IPR001647">
    <property type="entry name" value="HTH_TetR"/>
</dbReference>
<dbReference type="RefSeq" id="WP_140596897.1">
    <property type="nucleotide sequence ID" value="NZ_VFWZ01000009.1"/>
</dbReference>
<dbReference type="PROSITE" id="PS50977">
    <property type="entry name" value="HTH_TETR_2"/>
    <property type="match status" value="1"/>
</dbReference>
<evidence type="ECO:0000256" key="1">
    <source>
        <dbReference type="ARBA" id="ARBA00023015"/>
    </source>
</evidence>
<organism evidence="6 7">
    <name type="scientific">Aquimarina algicola</name>
    <dbReference type="NCBI Taxonomy" id="2589995"/>
    <lineage>
        <taxon>Bacteria</taxon>
        <taxon>Pseudomonadati</taxon>
        <taxon>Bacteroidota</taxon>
        <taxon>Flavobacteriia</taxon>
        <taxon>Flavobacteriales</taxon>
        <taxon>Flavobacteriaceae</taxon>
        <taxon>Aquimarina</taxon>
    </lineage>
</organism>
<evidence type="ECO:0000256" key="4">
    <source>
        <dbReference type="PROSITE-ProRule" id="PRU00335"/>
    </source>
</evidence>
<dbReference type="GO" id="GO:0003677">
    <property type="term" value="F:DNA binding"/>
    <property type="evidence" value="ECO:0007669"/>
    <property type="project" value="UniProtKB-UniRule"/>
</dbReference>
<keyword evidence="2 4" id="KW-0238">DNA-binding</keyword>
<dbReference type="SUPFAM" id="SSF46689">
    <property type="entry name" value="Homeodomain-like"/>
    <property type="match status" value="1"/>
</dbReference>
<dbReference type="AlphaFoldDB" id="A0A504J3H2"/>
<dbReference type="PANTHER" id="PTHR47506:SF3">
    <property type="entry name" value="HTH-TYPE TRANSCRIPTIONAL REGULATOR LMRA"/>
    <property type="match status" value="1"/>
</dbReference>
<sequence length="198" mass="22410">MLTKSEQTTDFIIKTVAPIFNKNGYAATSMSDITKATRLTKGAIYGNFKNKEDLAIAAFNETVKNVLRRIAHHQSKSNSPLEKLLLITDFYRNYYDFSQELGGCPILNMGVDAKHQNPLLMKRVKFTISKIKGNLAEIIVSGQYNKEISANIDASVYSNQFYTMITGAIFMSQTMEDNSYILQTMDQIDNIIIRELKI</sequence>
<keyword evidence="1" id="KW-0805">Transcription regulation</keyword>
<dbReference type="Gene3D" id="1.10.357.10">
    <property type="entry name" value="Tetracycline Repressor, domain 2"/>
    <property type="match status" value="1"/>
</dbReference>
<evidence type="ECO:0000256" key="3">
    <source>
        <dbReference type="ARBA" id="ARBA00023163"/>
    </source>
</evidence>
<dbReference type="InterPro" id="IPR009057">
    <property type="entry name" value="Homeodomain-like_sf"/>
</dbReference>
<evidence type="ECO:0000256" key="2">
    <source>
        <dbReference type="ARBA" id="ARBA00023125"/>
    </source>
</evidence>
<dbReference type="InterPro" id="IPR011075">
    <property type="entry name" value="TetR_C"/>
</dbReference>
<dbReference type="PRINTS" id="PR00455">
    <property type="entry name" value="HTHTETR"/>
</dbReference>
<name>A0A504J3H2_9FLAO</name>
<evidence type="ECO:0000259" key="5">
    <source>
        <dbReference type="PROSITE" id="PS50977"/>
    </source>
</evidence>
<dbReference type="Pfam" id="PF16925">
    <property type="entry name" value="TetR_C_13"/>
    <property type="match status" value="1"/>
</dbReference>
<reference evidence="6 7" key="1">
    <citation type="submission" date="2019-06" db="EMBL/GenBank/DDBJ databases">
        <authorList>
            <person name="Meng X."/>
        </authorList>
    </citation>
    <scope>NUCLEOTIDE SEQUENCE [LARGE SCALE GENOMIC DNA]</scope>
    <source>
        <strain evidence="6 7">M625</strain>
    </source>
</reference>
<dbReference type="InterPro" id="IPR036271">
    <property type="entry name" value="Tet_transcr_reg_TetR-rel_C_sf"/>
</dbReference>
<keyword evidence="3" id="KW-0804">Transcription</keyword>
<evidence type="ECO:0000313" key="7">
    <source>
        <dbReference type="Proteomes" id="UP000315540"/>
    </source>
</evidence>
<dbReference type="SUPFAM" id="SSF48498">
    <property type="entry name" value="Tetracyclin repressor-like, C-terminal domain"/>
    <property type="match status" value="1"/>
</dbReference>
<dbReference type="Pfam" id="PF00440">
    <property type="entry name" value="TetR_N"/>
    <property type="match status" value="1"/>
</dbReference>
<feature type="domain" description="HTH tetR-type" evidence="5">
    <location>
        <begin position="6"/>
        <end position="66"/>
    </location>
</feature>
<comment type="caution">
    <text evidence="6">The sequence shown here is derived from an EMBL/GenBank/DDBJ whole genome shotgun (WGS) entry which is preliminary data.</text>
</comment>
<feature type="DNA-binding region" description="H-T-H motif" evidence="4">
    <location>
        <begin position="29"/>
        <end position="48"/>
    </location>
</feature>
<accession>A0A504J3H2</accession>
<proteinExistence type="predicted"/>
<dbReference type="PANTHER" id="PTHR47506">
    <property type="entry name" value="TRANSCRIPTIONAL REGULATORY PROTEIN"/>
    <property type="match status" value="1"/>
</dbReference>
<dbReference type="Proteomes" id="UP000315540">
    <property type="component" value="Unassembled WGS sequence"/>
</dbReference>
<gene>
    <name evidence="6" type="ORF">FHK87_22165</name>
</gene>